<proteinExistence type="predicted"/>
<reference evidence="1 2" key="1">
    <citation type="journal article" date="2019" name="Int. J. Syst. Evol. Microbiol.">
        <title>The Global Catalogue of Microorganisms (GCM) 10K type strain sequencing project: providing services to taxonomists for standard genome sequencing and annotation.</title>
        <authorList>
            <consortium name="The Broad Institute Genomics Platform"/>
            <consortium name="The Broad Institute Genome Sequencing Center for Infectious Disease"/>
            <person name="Wu L."/>
            <person name="Ma J."/>
        </authorList>
    </citation>
    <scope>NUCLEOTIDE SEQUENCE [LARGE SCALE GENOMIC DNA]</scope>
    <source>
        <strain evidence="1 2">JCM 10649</strain>
    </source>
</reference>
<organism evidence="1 2">
    <name type="scientific">Streptomyces stramineus</name>
    <dbReference type="NCBI Taxonomy" id="173861"/>
    <lineage>
        <taxon>Bacteria</taxon>
        <taxon>Bacillati</taxon>
        <taxon>Actinomycetota</taxon>
        <taxon>Actinomycetes</taxon>
        <taxon>Kitasatosporales</taxon>
        <taxon>Streptomycetaceae</taxon>
        <taxon>Streptomyces</taxon>
    </lineage>
</organism>
<dbReference type="RefSeq" id="WP_344089327.1">
    <property type="nucleotide sequence ID" value="NZ_BAAAHB010000017.1"/>
</dbReference>
<evidence type="ECO:0000313" key="2">
    <source>
        <dbReference type="Proteomes" id="UP001499895"/>
    </source>
</evidence>
<dbReference type="Proteomes" id="UP001499895">
    <property type="component" value="Unassembled WGS sequence"/>
</dbReference>
<dbReference type="Gene3D" id="3.30.565.10">
    <property type="entry name" value="Histidine kinase-like ATPase, C-terminal domain"/>
    <property type="match status" value="1"/>
</dbReference>
<accession>A0ABN0ZUR7</accession>
<gene>
    <name evidence="1" type="ORF">GCM10009544_21970</name>
</gene>
<sequence>MSVSLCPLITPDGAYPTPPAPKDPARLAYSFTVPGEPRSAGVARSSVRTALQAHGLGNLVEPATQIMGELVACGGRFAPGQDLYYSLCWRDGILRLVNWDPHHSHSNPDLAATCTSRRKRMLMLVACVVHECGGTWGIADPKPASEGTTVWANLPQAGAVAYTARRD</sequence>
<dbReference type="InterPro" id="IPR036890">
    <property type="entry name" value="HATPase_C_sf"/>
</dbReference>
<dbReference type="EMBL" id="BAAAHB010000017">
    <property type="protein sequence ID" value="GAA0459014.1"/>
    <property type="molecule type" value="Genomic_DNA"/>
</dbReference>
<evidence type="ECO:0000313" key="1">
    <source>
        <dbReference type="EMBL" id="GAA0459014.1"/>
    </source>
</evidence>
<keyword evidence="2" id="KW-1185">Reference proteome</keyword>
<name>A0ABN0ZUR7_9ACTN</name>
<protein>
    <recommendedName>
        <fullName evidence="3">ATP-binding protein</fullName>
    </recommendedName>
</protein>
<comment type="caution">
    <text evidence="1">The sequence shown here is derived from an EMBL/GenBank/DDBJ whole genome shotgun (WGS) entry which is preliminary data.</text>
</comment>
<evidence type="ECO:0008006" key="3">
    <source>
        <dbReference type="Google" id="ProtNLM"/>
    </source>
</evidence>